<evidence type="ECO:0000256" key="7">
    <source>
        <dbReference type="SAM" id="Phobius"/>
    </source>
</evidence>
<dbReference type="InterPro" id="IPR036259">
    <property type="entry name" value="MFS_trans_sf"/>
</dbReference>
<proteinExistence type="predicted"/>
<evidence type="ECO:0000313" key="10">
    <source>
        <dbReference type="Proteomes" id="UP001642464"/>
    </source>
</evidence>
<evidence type="ECO:0000313" key="9">
    <source>
        <dbReference type="EMBL" id="CAK8986407.1"/>
    </source>
</evidence>
<name>A0ABP0H8J8_9DINO</name>
<dbReference type="InterPro" id="IPR020846">
    <property type="entry name" value="MFS_dom"/>
</dbReference>
<evidence type="ECO:0000256" key="1">
    <source>
        <dbReference type="ARBA" id="ARBA00004651"/>
    </source>
</evidence>
<keyword evidence="10" id="KW-1185">Reference proteome</keyword>
<dbReference type="PANTHER" id="PTHR23517:SF3">
    <property type="entry name" value="INTEGRAL MEMBRANE TRANSPORT PROTEIN"/>
    <property type="match status" value="1"/>
</dbReference>
<feature type="transmembrane region" description="Helical" evidence="7">
    <location>
        <begin position="182"/>
        <end position="205"/>
    </location>
</feature>
<feature type="transmembrane region" description="Helical" evidence="7">
    <location>
        <begin position="84"/>
        <end position="107"/>
    </location>
</feature>
<comment type="subcellular location">
    <subcellularLocation>
        <location evidence="1">Cell membrane</location>
        <topology evidence="1">Multi-pass membrane protein</topology>
    </subcellularLocation>
</comment>
<reference evidence="9 10" key="1">
    <citation type="submission" date="2024-02" db="EMBL/GenBank/DDBJ databases">
        <authorList>
            <person name="Chen Y."/>
            <person name="Shah S."/>
            <person name="Dougan E. K."/>
            <person name="Thang M."/>
            <person name="Chan C."/>
        </authorList>
    </citation>
    <scope>NUCLEOTIDE SEQUENCE [LARGE SCALE GENOMIC DNA]</scope>
</reference>
<dbReference type="InterPro" id="IPR005829">
    <property type="entry name" value="Sugar_transporter_CS"/>
</dbReference>
<accession>A0ABP0H8J8</accession>
<gene>
    <name evidence="9" type="ORF">SCF082_LOCUS539</name>
</gene>
<dbReference type="SUPFAM" id="SSF103473">
    <property type="entry name" value="MFS general substrate transporter"/>
    <property type="match status" value="1"/>
</dbReference>
<protein>
    <recommendedName>
        <fullName evidence="8">Major facilitator superfamily (MFS) profile domain-containing protein</fullName>
    </recommendedName>
</protein>
<keyword evidence="3" id="KW-1003">Cell membrane</keyword>
<keyword evidence="4 7" id="KW-0812">Transmembrane</keyword>
<sequence>MAPVLMAEKLFSVVGPLVGGKLLESYGVHQAMMKVAAATSMLALINQWMLKETKPTDIGHVPKKTESALKRYKELLQDARIREAVIFSAFYWGIFASVLYCIVPLMLAQVFGYGAWAFSLVLAASNLMCFFCAGPVAQLSDRFGRKAALIPGMLLVGLAPLLLAAVPQLLQNATTSLLKPLILSLSVGSLALGMGLVGGALPTIFTDGVPSRLHVESLSFLRASTELGSVLLTLTMSSMVGSIGFTWPLLGGGLCALYAAARFALKYRL</sequence>
<feature type="domain" description="Major facilitator superfamily (MFS) profile" evidence="8">
    <location>
        <begin position="81"/>
        <end position="269"/>
    </location>
</feature>
<dbReference type="InterPro" id="IPR011701">
    <property type="entry name" value="MFS"/>
</dbReference>
<comment type="caution">
    <text evidence="9">The sequence shown here is derived from an EMBL/GenBank/DDBJ whole genome shotgun (WGS) entry which is preliminary data.</text>
</comment>
<feature type="transmembrane region" description="Helical" evidence="7">
    <location>
        <begin position="245"/>
        <end position="265"/>
    </location>
</feature>
<keyword evidence="6 7" id="KW-0472">Membrane</keyword>
<feature type="transmembrane region" description="Helical" evidence="7">
    <location>
        <begin position="113"/>
        <end position="136"/>
    </location>
</feature>
<evidence type="ECO:0000259" key="8">
    <source>
        <dbReference type="PROSITE" id="PS50850"/>
    </source>
</evidence>
<dbReference type="InterPro" id="IPR050171">
    <property type="entry name" value="MFS_Transporters"/>
</dbReference>
<dbReference type="PROSITE" id="PS00216">
    <property type="entry name" value="SUGAR_TRANSPORT_1"/>
    <property type="match status" value="1"/>
</dbReference>
<evidence type="ECO:0000256" key="5">
    <source>
        <dbReference type="ARBA" id="ARBA00022989"/>
    </source>
</evidence>
<dbReference type="Pfam" id="PF07690">
    <property type="entry name" value="MFS_1"/>
    <property type="match status" value="1"/>
</dbReference>
<evidence type="ECO:0000256" key="2">
    <source>
        <dbReference type="ARBA" id="ARBA00022448"/>
    </source>
</evidence>
<evidence type="ECO:0000256" key="3">
    <source>
        <dbReference type="ARBA" id="ARBA00022475"/>
    </source>
</evidence>
<feature type="transmembrane region" description="Helical" evidence="7">
    <location>
        <begin position="148"/>
        <end position="170"/>
    </location>
</feature>
<keyword evidence="5 7" id="KW-1133">Transmembrane helix</keyword>
<evidence type="ECO:0000256" key="4">
    <source>
        <dbReference type="ARBA" id="ARBA00022692"/>
    </source>
</evidence>
<organism evidence="9 10">
    <name type="scientific">Durusdinium trenchii</name>
    <dbReference type="NCBI Taxonomy" id="1381693"/>
    <lineage>
        <taxon>Eukaryota</taxon>
        <taxon>Sar</taxon>
        <taxon>Alveolata</taxon>
        <taxon>Dinophyceae</taxon>
        <taxon>Suessiales</taxon>
        <taxon>Symbiodiniaceae</taxon>
        <taxon>Durusdinium</taxon>
    </lineage>
</organism>
<dbReference type="PANTHER" id="PTHR23517">
    <property type="entry name" value="RESISTANCE PROTEIN MDTM, PUTATIVE-RELATED-RELATED"/>
    <property type="match status" value="1"/>
</dbReference>
<evidence type="ECO:0000256" key="6">
    <source>
        <dbReference type="ARBA" id="ARBA00023136"/>
    </source>
</evidence>
<dbReference type="Gene3D" id="1.20.1250.20">
    <property type="entry name" value="MFS general substrate transporter like domains"/>
    <property type="match status" value="1"/>
</dbReference>
<dbReference type="PROSITE" id="PS50850">
    <property type="entry name" value="MFS"/>
    <property type="match status" value="1"/>
</dbReference>
<dbReference type="EMBL" id="CAXAMM010000196">
    <property type="protein sequence ID" value="CAK8986407.1"/>
    <property type="molecule type" value="Genomic_DNA"/>
</dbReference>
<dbReference type="Proteomes" id="UP001642464">
    <property type="component" value="Unassembled WGS sequence"/>
</dbReference>
<keyword evidence="2" id="KW-0813">Transport</keyword>